<dbReference type="EMBL" id="JAACJL010000046">
    <property type="protein sequence ID" value="KAF4613208.1"/>
    <property type="molecule type" value="Genomic_DNA"/>
</dbReference>
<comment type="caution">
    <text evidence="1">The sequence shown here is derived from an EMBL/GenBank/DDBJ whole genome shotgun (WGS) entry which is preliminary data.</text>
</comment>
<gene>
    <name evidence="1" type="ORF">D9613_010912</name>
</gene>
<accession>A0A8H4QLM2</accession>
<keyword evidence="2" id="KW-1185">Reference proteome</keyword>
<proteinExistence type="predicted"/>
<dbReference type="AlphaFoldDB" id="A0A8H4QLM2"/>
<evidence type="ECO:0000313" key="1">
    <source>
        <dbReference type="EMBL" id="KAF4613208.1"/>
    </source>
</evidence>
<organism evidence="1 2">
    <name type="scientific">Agrocybe pediades</name>
    <dbReference type="NCBI Taxonomy" id="84607"/>
    <lineage>
        <taxon>Eukaryota</taxon>
        <taxon>Fungi</taxon>
        <taxon>Dikarya</taxon>
        <taxon>Basidiomycota</taxon>
        <taxon>Agaricomycotina</taxon>
        <taxon>Agaricomycetes</taxon>
        <taxon>Agaricomycetidae</taxon>
        <taxon>Agaricales</taxon>
        <taxon>Agaricineae</taxon>
        <taxon>Strophariaceae</taxon>
        <taxon>Agrocybe</taxon>
    </lineage>
</organism>
<sequence length="172" mass="18622">MIRLDMNFLFSKMNIGKIIACPPNDDDDPVCFETLDTARPIADALGLSIDTSWHVHPLSILYTLRLINVFDSGADENTDDNCVTDLAKAFEQTSSQAILIVWDIGAVDDLIKDSLDLNGNDAKDDGVHSDFITVVEKGLITGVISQNCSGIDGIAPGTGTVKRSVDIFSDIY</sequence>
<reference evidence="1 2" key="1">
    <citation type="submission" date="2019-12" db="EMBL/GenBank/DDBJ databases">
        <authorList>
            <person name="Floudas D."/>
            <person name="Bentzer J."/>
            <person name="Ahren D."/>
            <person name="Johansson T."/>
            <person name="Persson P."/>
            <person name="Tunlid A."/>
        </authorList>
    </citation>
    <scope>NUCLEOTIDE SEQUENCE [LARGE SCALE GENOMIC DNA]</scope>
    <source>
        <strain evidence="1 2">CBS 102.39</strain>
    </source>
</reference>
<name>A0A8H4QLM2_9AGAR</name>
<dbReference type="Proteomes" id="UP000521872">
    <property type="component" value="Unassembled WGS sequence"/>
</dbReference>
<protein>
    <submittedName>
        <fullName evidence="1">Uncharacterized protein</fullName>
    </submittedName>
</protein>
<evidence type="ECO:0000313" key="2">
    <source>
        <dbReference type="Proteomes" id="UP000521872"/>
    </source>
</evidence>